<dbReference type="InterPro" id="IPR001611">
    <property type="entry name" value="Leu-rich_rpt"/>
</dbReference>
<organism evidence="7 8">
    <name type="scientific">Flavobacterium terrae</name>
    <dbReference type="NCBI Taxonomy" id="415425"/>
    <lineage>
        <taxon>Bacteria</taxon>
        <taxon>Pseudomonadati</taxon>
        <taxon>Bacteroidota</taxon>
        <taxon>Flavobacteriia</taxon>
        <taxon>Flavobacteriales</taxon>
        <taxon>Flavobacteriaceae</taxon>
        <taxon>Flavobacterium</taxon>
    </lineage>
</organism>
<keyword evidence="2" id="KW-1003">Cell membrane</keyword>
<feature type="transmembrane region" description="Helical" evidence="6">
    <location>
        <begin position="391"/>
        <end position="411"/>
    </location>
</feature>
<feature type="transmembrane region" description="Helical" evidence="6">
    <location>
        <begin position="118"/>
        <end position="139"/>
    </location>
</feature>
<feature type="transmembrane region" description="Helical" evidence="6">
    <location>
        <begin position="332"/>
        <end position="352"/>
    </location>
</feature>
<accession>A0A1M6FTB3</accession>
<feature type="transmembrane region" description="Helical" evidence="6">
    <location>
        <begin position="94"/>
        <end position="112"/>
    </location>
</feature>
<dbReference type="PANTHER" id="PTHR30250">
    <property type="entry name" value="PST FAMILY PREDICTED COLANIC ACID TRANSPORTER"/>
    <property type="match status" value="1"/>
</dbReference>
<dbReference type="AlphaFoldDB" id="A0A1M6FTB3"/>
<dbReference type="STRING" id="415425.SAMN05444363_2333"/>
<evidence type="ECO:0000256" key="3">
    <source>
        <dbReference type="ARBA" id="ARBA00022692"/>
    </source>
</evidence>
<dbReference type="Pfam" id="PF01943">
    <property type="entry name" value="Polysacc_synt"/>
    <property type="match status" value="1"/>
</dbReference>
<dbReference type="GO" id="GO:0005886">
    <property type="term" value="C:plasma membrane"/>
    <property type="evidence" value="ECO:0007669"/>
    <property type="project" value="UniProtKB-SubCell"/>
</dbReference>
<evidence type="ECO:0000256" key="6">
    <source>
        <dbReference type="SAM" id="Phobius"/>
    </source>
</evidence>
<evidence type="ECO:0000256" key="1">
    <source>
        <dbReference type="ARBA" id="ARBA00004651"/>
    </source>
</evidence>
<dbReference type="Proteomes" id="UP000184488">
    <property type="component" value="Unassembled WGS sequence"/>
</dbReference>
<keyword evidence="3 6" id="KW-0812">Transmembrane</keyword>
<dbReference type="PANTHER" id="PTHR30250:SF11">
    <property type="entry name" value="O-ANTIGEN TRANSPORTER-RELATED"/>
    <property type="match status" value="1"/>
</dbReference>
<dbReference type="OrthoDB" id="1414494at2"/>
<sequence>MKRIIDKNWNLKFINRDKLFLLSSQIISALIGILFGKLIAIYFLPREFGEYNILLATYTFFFSLFISPLLQYLKTITNTKLLKDNFRIYLKLTSLLNLASVCFLTIALWFNDKLNTEIFFLTILVFPANFLYNLLLDYFNVKGDLRQFSKLGMFFNILTLLFLIIAIFFFKIYIDSVILLWFVQILSYIVVVVFFIKKYQIFKLSKSSIAFKVYLKKYLVYSWPLMILAFWNWINSYFDRYLIEYFLSLKEVGLYNANVSLGSKVFLMLNPFFLAILTPIVFNQEATFYEKKQKIKKYAKTYFFIGLILLFSLYLGYDFLGSILLSKNYSEGFHIIFWSALGYFLITFAYLFEVIFYFQKRTKVILMANLVSAIIGVILNIILIPKLGLNGAFFGLVISGVVRLLVIWLNYNKINHIQDISNL</sequence>
<protein>
    <submittedName>
        <fullName evidence="7">Membrane protein involved in the export of O-antigen and teichoic acid</fullName>
    </submittedName>
</protein>
<evidence type="ECO:0000313" key="7">
    <source>
        <dbReference type="EMBL" id="SHJ00935.1"/>
    </source>
</evidence>
<feature type="transmembrane region" description="Helical" evidence="6">
    <location>
        <begin position="20"/>
        <end position="45"/>
    </location>
</feature>
<feature type="transmembrane region" description="Helical" evidence="6">
    <location>
        <begin position="51"/>
        <end position="73"/>
    </location>
</feature>
<name>A0A1M6FTB3_9FLAO</name>
<feature type="transmembrane region" description="Helical" evidence="6">
    <location>
        <begin position="178"/>
        <end position="197"/>
    </location>
</feature>
<feature type="transmembrane region" description="Helical" evidence="6">
    <location>
        <begin position="151"/>
        <end position="172"/>
    </location>
</feature>
<evidence type="ECO:0000256" key="4">
    <source>
        <dbReference type="ARBA" id="ARBA00022989"/>
    </source>
</evidence>
<keyword evidence="5 6" id="KW-0472">Membrane</keyword>
<feature type="transmembrane region" description="Helical" evidence="6">
    <location>
        <begin position="265"/>
        <end position="282"/>
    </location>
</feature>
<dbReference type="PROSITE" id="PS51450">
    <property type="entry name" value="LRR"/>
    <property type="match status" value="1"/>
</dbReference>
<reference evidence="8" key="1">
    <citation type="submission" date="2016-11" db="EMBL/GenBank/DDBJ databases">
        <authorList>
            <person name="Varghese N."/>
            <person name="Submissions S."/>
        </authorList>
    </citation>
    <scope>NUCLEOTIDE SEQUENCE [LARGE SCALE GENOMIC DNA]</scope>
    <source>
        <strain evidence="8">DSM 18829</strain>
    </source>
</reference>
<evidence type="ECO:0000256" key="2">
    <source>
        <dbReference type="ARBA" id="ARBA00022475"/>
    </source>
</evidence>
<dbReference type="InterPro" id="IPR002797">
    <property type="entry name" value="Polysacc_synth"/>
</dbReference>
<evidence type="ECO:0000313" key="8">
    <source>
        <dbReference type="Proteomes" id="UP000184488"/>
    </source>
</evidence>
<dbReference type="EMBL" id="FQZI01000004">
    <property type="protein sequence ID" value="SHJ00935.1"/>
    <property type="molecule type" value="Genomic_DNA"/>
</dbReference>
<proteinExistence type="predicted"/>
<keyword evidence="8" id="KW-1185">Reference proteome</keyword>
<evidence type="ECO:0000256" key="5">
    <source>
        <dbReference type="ARBA" id="ARBA00023136"/>
    </source>
</evidence>
<dbReference type="InterPro" id="IPR050833">
    <property type="entry name" value="Poly_Biosynth_Transport"/>
</dbReference>
<dbReference type="RefSeq" id="WP_073311634.1">
    <property type="nucleotide sequence ID" value="NZ_FQZI01000004.1"/>
</dbReference>
<feature type="transmembrane region" description="Helical" evidence="6">
    <location>
        <begin position="302"/>
        <end position="320"/>
    </location>
</feature>
<feature type="transmembrane region" description="Helical" evidence="6">
    <location>
        <begin position="364"/>
        <end position="385"/>
    </location>
</feature>
<comment type="subcellular location">
    <subcellularLocation>
        <location evidence="1">Cell membrane</location>
        <topology evidence="1">Multi-pass membrane protein</topology>
    </subcellularLocation>
</comment>
<feature type="transmembrane region" description="Helical" evidence="6">
    <location>
        <begin position="218"/>
        <end position="234"/>
    </location>
</feature>
<keyword evidence="4 6" id="KW-1133">Transmembrane helix</keyword>
<gene>
    <name evidence="7" type="ORF">SAMN05444363_2333</name>
</gene>